<feature type="region of interest" description="Disordered" evidence="1">
    <location>
        <begin position="1"/>
        <end position="42"/>
    </location>
</feature>
<reference evidence="3" key="3">
    <citation type="journal article" date="2018" name="Mol. Plant Microbe Interact.">
        <title>Genome sequence resources for the wheat stripe rust pathogen (Puccinia striiformis f. sp. tritici) and the barley stripe rust pathogen (Puccinia striiformis f. sp. hordei).</title>
        <authorList>
            <person name="Xia C."/>
            <person name="Wang M."/>
            <person name="Yin C."/>
            <person name="Cornejo O.E."/>
            <person name="Hulbert S.H."/>
            <person name="Chen X."/>
        </authorList>
    </citation>
    <scope>NUCLEOTIDE SEQUENCE [LARGE SCALE GENOMIC DNA]</scope>
    <source>
        <strain evidence="3">93TX-2</strain>
    </source>
</reference>
<feature type="non-terminal residue" evidence="2">
    <location>
        <position position="1"/>
    </location>
</feature>
<dbReference type="VEuPathDB" id="FungiDB:PSHT_12048"/>
<comment type="caution">
    <text evidence="2">The sequence shown here is derived from an EMBL/GenBank/DDBJ whole genome shotgun (WGS) entry which is preliminary data.</text>
</comment>
<reference evidence="2 3" key="1">
    <citation type="submission" date="2017-12" db="EMBL/GenBank/DDBJ databases">
        <title>Gene loss provides genomic basis for host adaptation in cereal stripe rust fungi.</title>
        <authorList>
            <person name="Xia C."/>
        </authorList>
    </citation>
    <scope>NUCLEOTIDE SEQUENCE [LARGE SCALE GENOMIC DNA]</scope>
    <source>
        <strain evidence="2 3">93TX-2</strain>
    </source>
</reference>
<sequence length="192" mass="20671">RHPAPFSPAEAQNRLNNSESHLNCESSPTESQEETNDSPFPYSDGPGHVDAAAFTLKLICQAMECCGILLFCPDLAKTYGSLGRTLFCGTLLSICLSNWLREASIRGSVWSNATPINLTCNPQTQAVKCILSNQSFVMLTKALSCSCDYSDIGLSNHKPPNPSVKLLKLPGGQLDSIKLFTHILNLSAAATP</sequence>
<feature type="compositionally biased region" description="Polar residues" evidence="1">
    <location>
        <begin position="13"/>
        <end position="30"/>
    </location>
</feature>
<name>A0A2S4UZH1_9BASI</name>
<dbReference type="AlphaFoldDB" id="A0A2S4UZH1"/>
<evidence type="ECO:0000313" key="2">
    <source>
        <dbReference type="EMBL" id="POW02595.1"/>
    </source>
</evidence>
<dbReference type="EMBL" id="PKSM01000212">
    <property type="protein sequence ID" value="POW02595.1"/>
    <property type="molecule type" value="Genomic_DNA"/>
</dbReference>
<evidence type="ECO:0000256" key="1">
    <source>
        <dbReference type="SAM" id="MobiDB-lite"/>
    </source>
</evidence>
<feature type="non-terminal residue" evidence="2">
    <location>
        <position position="192"/>
    </location>
</feature>
<reference evidence="3" key="2">
    <citation type="journal article" date="2018" name="BMC Genomics">
        <title>Genomic insights into host adaptation between the wheat stripe rust pathogen (Puccinia striiformis f. sp. tritici) and the barley stripe rust pathogen (Puccinia striiformis f. sp. hordei).</title>
        <authorList>
            <person name="Xia C."/>
            <person name="Wang M."/>
            <person name="Yin C."/>
            <person name="Cornejo O.E."/>
            <person name="Hulbert S.H."/>
            <person name="Chen X."/>
        </authorList>
    </citation>
    <scope>NUCLEOTIDE SEQUENCE [LARGE SCALE GENOMIC DNA]</scope>
    <source>
        <strain evidence="3">93TX-2</strain>
    </source>
</reference>
<evidence type="ECO:0000313" key="3">
    <source>
        <dbReference type="Proteomes" id="UP000238274"/>
    </source>
</evidence>
<keyword evidence="3" id="KW-1185">Reference proteome</keyword>
<accession>A0A2S4UZH1</accession>
<dbReference type="Proteomes" id="UP000238274">
    <property type="component" value="Unassembled WGS sequence"/>
</dbReference>
<gene>
    <name evidence="2" type="ORF">PSHT_12048</name>
</gene>
<protein>
    <submittedName>
        <fullName evidence="2">Uncharacterized protein</fullName>
    </submittedName>
</protein>
<organism evidence="2 3">
    <name type="scientific">Puccinia striiformis</name>
    <dbReference type="NCBI Taxonomy" id="27350"/>
    <lineage>
        <taxon>Eukaryota</taxon>
        <taxon>Fungi</taxon>
        <taxon>Dikarya</taxon>
        <taxon>Basidiomycota</taxon>
        <taxon>Pucciniomycotina</taxon>
        <taxon>Pucciniomycetes</taxon>
        <taxon>Pucciniales</taxon>
        <taxon>Pucciniaceae</taxon>
        <taxon>Puccinia</taxon>
    </lineage>
</organism>
<proteinExistence type="predicted"/>